<keyword evidence="2" id="KW-1185">Reference proteome</keyword>
<proteinExistence type="predicted"/>
<evidence type="ECO:0000313" key="2">
    <source>
        <dbReference type="Proteomes" id="UP000287033"/>
    </source>
</evidence>
<protein>
    <submittedName>
        <fullName evidence="1">Uncharacterized protein</fullName>
    </submittedName>
</protein>
<feature type="non-terminal residue" evidence="1">
    <location>
        <position position="368"/>
    </location>
</feature>
<dbReference type="EMBL" id="BEZZ01014153">
    <property type="protein sequence ID" value="GCC38988.1"/>
    <property type="molecule type" value="Genomic_DNA"/>
</dbReference>
<comment type="caution">
    <text evidence="1">The sequence shown here is derived from an EMBL/GenBank/DDBJ whole genome shotgun (WGS) entry which is preliminary data.</text>
</comment>
<dbReference type="CDD" id="cd20541">
    <property type="entry name" value="CYCLIN_CNTD1"/>
    <property type="match status" value="1"/>
</dbReference>
<dbReference type="Gene3D" id="1.10.472.10">
    <property type="entry name" value="Cyclin-like"/>
    <property type="match status" value="1"/>
</dbReference>
<dbReference type="PANTHER" id="PTHR21615">
    <property type="entry name" value="CYCLIN N-TERMINAL DOMAIN-CONTAINING PROTEIN 1"/>
    <property type="match status" value="1"/>
</dbReference>
<sequence>MQNVIHWLQSISRHPEWVDLSSGCLTSRGQIERPTAPARGCSSSSEAGNQYTAQAHSRHRCLGRSRRRHNAQADRGYAGWAQACYSCFHLGSPLRSTWVGEKTPFFCLILAPSQEPHIRQSFRLIVSRFRTCLSIPGLVTTQSRCAPWDLQRLRNHWHLTRGRPKGCVAMNKVVVVNTEESQSCSKNTPELSFSAVTPEMLEEFLVDVAKENENNLLNLSQHAGCFKKTTLIEFVFLLCEQLGLHQVTGYQAVELLERFMIRYIEKLYSSTCTGSDKSTEKLGWEQLQDIIQEHFVLRIMSCVQIASKISFHYQIVNISMALKVFQSLGCSYKKEDFLESELLVLETLNFQVNVPSPFTHTEVLLEVM</sequence>
<evidence type="ECO:0000313" key="1">
    <source>
        <dbReference type="EMBL" id="GCC38988.1"/>
    </source>
</evidence>
<dbReference type="Proteomes" id="UP000287033">
    <property type="component" value="Unassembled WGS sequence"/>
</dbReference>
<dbReference type="GO" id="GO:0035861">
    <property type="term" value="C:site of double-strand break"/>
    <property type="evidence" value="ECO:0007669"/>
    <property type="project" value="TreeGrafter"/>
</dbReference>
<reference evidence="1 2" key="1">
    <citation type="journal article" date="2018" name="Nat. Ecol. Evol.">
        <title>Shark genomes provide insights into elasmobranch evolution and the origin of vertebrates.</title>
        <authorList>
            <person name="Hara Y"/>
            <person name="Yamaguchi K"/>
            <person name="Onimaru K"/>
            <person name="Kadota M"/>
            <person name="Koyanagi M"/>
            <person name="Keeley SD"/>
            <person name="Tatsumi K"/>
            <person name="Tanaka K"/>
            <person name="Motone F"/>
            <person name="Kageyama Y"/>
            <person name="Nozu R"/>
            <person name="Adachi N"/>
            <person name="Nishimura O"/>
            <person name="Nakagawa R"/>
            <person name="Tanegashima C"/>
            <person name="Kiyatake I"/>
            <person name="Matsumoto R"/>
            <person name="Murakumo K"/>
            <person name="Nishida K"/>
            <person name="Terakita A"/>
            <person name="Kuratani S"/>
            <person name="Sato K"/>
            <person name="Hyodo S Kuraku.S."/>
        </authorList>
    </citation>
    <scope>NUCLEOTIDE SEQUENCE [LARGE SCALE GENOMIC DNA]</scope>
</reference>
<dbReference type="OrthoDB" id="9983043at2759"/>
<dbReference type="AlphaFoldDB" id="A0A401T8L2"/>
<dbReference type="PANTHER" id="PTHR21615:SF2">
    <property type="entry name" value="CYCLIN N-TERMINAL DOMAIN-CONTAINING PROTEIN 1"/>
    <property type="match status" value="1"/>
</dbReference>
<gene>
    <name evidence="1" type="ORF">chiPu_0023002</name>
</gene>
<accession>A0A401T8L2</accession>
<dbReference type="SUPFAM" id="SSF47954">
    <property type="entry name" value="Cyclin-like"/>
    <property type="match status" value="1"/>
</dbReference>
<name>A0A401T8L2_CHIPU</name>
<dbReference type="STRING" id="137246.A0A401T8L2"/>
<dbReference type="InterPro" id="IPR036915">
    <property type="entry name" value="Cyclin-like_sf"/>
</dbReference>
<organism evidence="1 2">
    <name type="scientific">Chiloscyllium punctatum</name>
    <name type="common">Brownbanded bambooshark</name>
    <name type="synonym">Hemiscyllium punctatum</name>
    <dbReference type="NCBI Taxonomy" id="137246"/>
    <lineage>
        <taxon>Eukaryota</taxon>
        <taxon>Metazoa</taxon>
        <taxon>Chordata</taxon>
        <taxon>Craniata</taxon>
        <taxon>Vertebrata</taxon>
        <taxon>Chondrichthyes</taxon>
        <taxon>Elasmobranchii</taxon>
        <taxon>Galeomorphii</taxon>
        <taxon>Galeoidea</taxon>
        <taxon>Orectolobiformes</taxon>
        <taxon>Hemiscylliidae</taxon>
        <taxon>Chiloscyllium</taxon>
    </lineage>
</organism>
<dbReference type="GO" id="GO:0007131">
    <property type="term" value="P:reciprocal meiotic recombination"/>
    <property type="evidence" value="ECO:0007669"/>
    <property type="project" value="TreeGrafter"/>
</dbReference>